<dbReference type="InterPro" id="IPR036465">
    <property type="entry name" value="vWFA_dom_sf"/>
</dbReference>
<dbReference type="Gene3D" id="3.40.50.880">
    <property type="match status" value="1"/>
</dbReference>
<dbReference type="PROSITE" id="PS50234">
    <property type="entry name" value="VWFA"/>
    <property type="match status" value="1"/>
</dbReference>
<name>A0A2G1WDC5_9BACT</name>
<feature type="transmembrane region" description="Helical" evidence="2">
    <location>
        <begin position="56"/>
        <end position="78"/>
    </location>
</feature>
<proteinExistence type="predicted"/>
<reference evidence="4 5" key="1">
    <citation type="submission" date="2017-06" db="EMBL/GenBank/DDBJ databases">
        <title>Description of Rhodopirellula bahusiensis sp. nov.</title>
        <authorList>
            <person name="Kizina J."/>
            <person name="Harder J."/>
        </authorList>
    </citation>
    <scope>NUCLEOTIDE SEQUENCE [LARGE SCALE GENOMIC DNA]</scope>
    <source>
        <strain evidence="4 5">SWK21</strain>
    </source>
</reference>
<keyword evidence="2" id="KW-1133">Transmembrane helix</keyword>
<keyword evidence="2" id="KW-0812">Transmembrane</keyword>
<dbReference type="EMBL" id="NIZW01000001">
    <property type="protein sequence ID" value="PHQ37045.1"/>
    <property type="molecule type" value="Genomic_DNA"/>
</dbReference>
<comment type="caution">
    <text evidence="4">The sequence shown here is derived from an EMBL/GenBank/DDBJ whole genome shotgun (WGS) entry which is preliminary data.</text>
</comment>
<organism evidence="4 5">
    <name type="scientific">Rhodopirellula bahusiensis</name>
    <dbReference type="NCBI Taxonomy" id="2014065"/>
    <lineage>
        <taxon>Bacteria</taxon>
        <taxon>Pseudomonadati</taxon>
        <taxon>Planctomycetota</taxon>
        <taxon>Planctomycetia</taxon>
        <taxon>Pirellulales</taxon>
        <taxon>Pirellulaceae</taxon>
        <taxon>Rhodopirellula</taxon>
    </lineage>
</organism>
<dbReference type="InterPro" id="IPR024163">
    <property type="entry name" value="Aerotolerance_reg_N"/>
</dbReference>
<dbReference type="InterPro" id="IPR029062">
    <property type="entry name" value="Class_I_gatase-like"/>
</dbReference>
<dbReference type="GeneID" id="90606938"/>
<evidence type="ECO:0000313" key="4">
    <source>
        <dbReference type="EMBL" id="PHQ37045.1"/>
    </source>
</evidence>
<evidence type="ECO:0000256" key="2">
    <source>
        <dbReference type="SAM" id="Phobius"/>
    </source>
</evidence>
<dbReference type="Gene3D" id="2.60.40.10">
    <property type="entry name" value="Immunoglobulins"/>
    <property type="match status" value="1"/>
</dbReference>
<dbReference type="InterPro" id="IPR002035">
    <property type="entry name" value="VWF_A"/>
</dbReference>
<dbReference type="Gene3D" id="3.40.50.410">
    <property type="entry name" value="von Willebrand factor, type A domain"/>
    <property type="match status" value="1"/>
</dbReference>
<evidence type="ECO:0000313" key="5">
    <source>
        <dbReference type="Proteomes" id="UP000225740"/>
    </source>
</evidence>
<dbReference type="AlphaFoldDB" id="A0A2G1WDC5"/>
<dbReference type="CDD" id="cd00198">
    <property type="entry name" value="vWFA"/>
    <property type="match status" value="1"/>
</dbReference>
<feature type="transmembrane region" description="Helical" evidence="2">
    <location>
        <begin position="6"/>
        <end position="24"/>
    </location>
</feature>
<dbReference type="PANTHER" id="PTHR37464:SF1">
    <property type="entry name" value="BLL2463 PROTEIN"/>
    <property type="match status" value="1"/>
</dbReference>
<feature type="compositionally biased region" description="Polar residues" evidence="1">
    <location>
        <begin position="762"/>
        <end position="784"/>
    </location>
</feature>
<dbReference type="CDD" id="cd03143">
    <property type="entry name" value="A4_beta-galactosidase_middle_domain"/>
    <property type="match status" value="1"/>
</dbReference>
<feature type="region of interest" description="Disordered" evidence="1">
    <location>
        <begin position="614"/>
        <end position="635"/>
    </location>
</feature>
<sequence length="798" mass="88197">MSFLSVAFLFALPLVAAPLLLHLFDRRRNETVQWGAMQFLMEASARKTSSRKLKQWLLLLLRCLAIAALILALARPLLPTGYLGGTERGETIFVIDNSMSMSRKTDSGTMIEAATQHAINELDKLSARDDVRVLTTAPYPIWLDSGTTQGDRRNRELINKQLQNIDATEGRSDLLAALYTAVQVEHQPTQNARRIVVLTDGQATDWRTEDETGWQRFQSVLNESAIRTEIETVRLDQTTNGESIGNVAVDSVTLDRTVVGSETPVTAIATLRNYDAVTMDAAELTWSINDLPLHQQTIAPIEGEQSAEANWNHTFEQPGIYRISCRLDRDDDLPADNVASLIVEVVDRLPVVVVEGATDYAEMQQDTYFVQAALGWIDGQPLDETSVYVPTLITPNELSTVDLSEQRVVIIPNLTELPPDAVSRLSDFVSDGGGLWIGLGPRTNVDFFNHQLFADASGLAPRRLDRIMDALPAGMNSEASDTLDIEEVTSNDEPVRIDPFRSDHPATRNLADNDQLDLADASIQRYYQFSVNNENDDRSTLLRLNNGTPLAVENFMGQGRVIVQSIPLRLQWSDLARTQSFVVMVRDWIDYLAQPRATQYNLLPGQPIAMRVSKDVSASEESGDQDSAPTGFLQTPDDESIELTAQYADEGFEFRSSQTRRPGPYSLQIGLAEEGIPFQVQRSSEESDLDRLGRGAWQRIQSATTPNAWTEDRVSVASTHTDPVWPYLLLALIGLITGELVLSGIMSRERFGSAGIPESSEFDASQIGSIPPSSSDLTQITHESSAPAAVQPLEVAER</sequence>
<feature type="domain" description="VWFA" evidence="3">
    <location>
        <begin position="90"/>
        <end position="301"/>
    </location>
</feature>
<dbReference type="SUPFAM" id="SSF53300">
    <property type="entry name" value="vWA-like"/>
    <property type="match status" value="1"/>
</dbReference>
<dbReference type="InterPro" id="IPR013783">
    <property type="entry name" value="Ig-like_fold"/>
</dbReference>
<dbReference type="RefSeq" id="WP_099258766.1">
    <property type="nucleotide sequence ID" value="NZ_NIZW01000001.1"/>
</dbReference>
<dbReference type="Proteomes" id="UP000225740">
    <property type="component" value="Unassembled WGS sequence"/>
</dbReference>
<dbReference type="OrthoDB" id="247959at2"/>
<feature type="region of interest" description="Disordered" evidence="1">
    <location>
        <begin position="757"/>
        <end position="798"/>
    </location>
</feature>
<gene>
    <name evidence="4" type="ORF">CEE69_01360</name>
</gene>
<dbReference type="NCBIfam" id="TIGR02226">
    <property type="entry name" value="two_anch"/>
    <property type="match status" value="1"/>
</dbReference>
<dbReference type="InterPro" id="IPR011933">
    <property type="entry name" value="Double_TM_dom"/>
</dbReference>
<dbReference type="SUPFAM" id="SSF52317">
    <property type="entry name" value="Class I glutamine amidotransferase-like"/>
    <property type="match status" value="1"/>
</dbReference>
<dbReference type="PANTHER" id="PTHR37464">
    <property type="entry name" value="BLL2463 PROTEIN"/>
    <property type="match status" value="1"/>
</dbReference>
<dbReference type="Pfam" id="PF07584">
    <property type="entry name" value="BatA"/>
    <property type="match status" value="1"/>
</dbReference>
<dbReference type="Pfam" id="PF13519">
    <property type="entry name" value="VWA_2"/>
    <property type="match status" value="1"/>
</dbReference>
<evidence type="ECO:0000259" key="3">
    <source>
        <dbReference type="PROSITE" id="PS50234"/>
    </source>
</evidence>
<keyword evidence="5" id="KW-1185">Reference proteome</keyword>
<keyword evidence="2" id="KW-0472">Membrane</keyword>
<evidence type="ECO:0000256" key="1">
    <source>
        <dbReference type="SAM" id="MobiDB-lite"/>
    </source>
</evidence>
<protein>
    <recommendedName>
        <fullName evidence="3">VWFA domain-containing protein</fullName>
    </recommendedName>
</protein>
<accession>A0A2G1WDC5</accession>